<dbReference type="EMBL" id="VUJU01007074">
    <property type="protein sequence ID" value="KAF0746796.1"/>
    <property type="molecule type" value="Genomic_DNA"/>
</dbReference>
<evidence type="ECO:0000259" key="3">
    <source>
        <dbReference type="PROSITE" id="PS50158"/>
    </source>
</evidence>
<evidence type="ECO:0000256" key="1">
    <source>
        <dbReference type="PROSITE-ProRule" id="PRU00047"/>
    </source>
</evidence>
<dbReference type="GO" id="GO:0003676">
    <property type="term" value="F:nucleic acid binding"/>
    <property type="evidence" value="ECO:0007669"/>
    <property type="project" value="InterPro"/>
</dbReference>
<dbReference type="PROSITE" id="PS50158">
    <property type="entry name" value="ZF_CCHC"/>
    <property type="match status" value="1"/>
</dbReference>
<dbReference type="OrthoDB" id="6630204at2759"/>
<name>A0A6G0Y066_APHCR</name>
<feature type="domain" description="CCHC-type" evidence="3">
    <location>
        <begin position="289"/>
        <end position="303"/>
    </location>
</feature>
<evidence type="ECO:0000313" key="6">
    <source>
        <dbReference type="Proteomes" id="UP000478052"/>
    </source>
</evidence>
<feature type="compositionally biased region" description="Polar residues" evidence="2">
    <location>
        <begin position="264"/>
        <end position="279"/>
    </location>
</feature>
<evidence type="ECO:0000256" key="2">
    <source>
        <dbReference type="SAM" id="MobiDB-lite"/>
    </source>
</evidence>
<evidence type="ECO:0000313" key="4">
    <source>
        <dbReference type="EMBL" id="KAF0746514.1"/>
    </source>
</evidence>
<sequence length="383" mass="43689">MTDSELENGRVPTVPSAPSYNALFNEVAELRAQLQQLQDVTNRSFSVDTVNTQPVSDFRIMPDLNQSVKKFTGRENIVEATDWLDTVEGLAYLNKWPWNFRLQFIRANMMTGAARSCMGGEKFTDWSDFNQKFRRIFVRQTSVSDRWDLMKTRVQTRNEPILEFYLDKVRLCKDLSLPFTIIRDHVLQSLYSRYLALYALGRTYKDSIELLADQQDWQRLTDFRNTRFAVSNPQSAGCFKTKVDRVQINEEKKASDSKKVDSATTALQPKTSPEQSVRPSGNPARTGIKCYNCNGLGHMSRDCLKPRLPMKCSNCHVDDHTRGKCPQSEAPPVQGYLVYKQREVLPHNTYVKPALIDTGCSVTLIRSSATVRIGAKLEPNIKP</sequence>
<feature type="compositionally biased region" description="Basic and acidic residues" evidence="2">
    <location>
        <begin position="250"/>
        <end position="261"/>
    </location>
</feature>
<dbReference type="SMART" id="SM00343">
    <property type="entry name" value="ZnF_C2HC"/>
    <property type="match status" value="2"/>
</dbReference>
<dbReference type="AlphaFoldDB" id="A0A6G0Y066"/>
<reference evidence="5 6" key="1">
    <citation type="submission" date="2019-08" db="EMBL/GenBank/DDBJ databases">
        <title>Whole genome of Aphis craccivora.</title>
        <authorList>
            <person name="Voronova N.V."/>
            <person name="Shulinski R.S."/>
            <person name="Bandarenka Y.V."/>
            <person name="Zhorov D.G."/>
            <person name="Warner D."/>
        </authorList>
    </citation>
    <scope>NUCLEOTIDE SEQUENCE [LARGE SCALE GENOMIC DNA]</scope>
    <source>
        <strain evidence="5">180601</strain>
        <tissue evidence="5">Whole Body</tissue>
    </source>
</reference>
<dbReference type="SUPFAM" id="SSF57756">
    <property type="entry name" value="Retrovirus zinc finger-like domains"/>
    <property type="match status" value="1"/>
</dbReference>
<dbReference type="Gene3D" id="4.10.60.10">
    <property type="entry name" value="Zinc finger, CCHC-type"/>
    <property type="match status" value="1"/>
</dbReference>
<dbReference type="GO" id="GO:0008270">
    <property type="term" value="F:zinc ion binding"/>
    <property type="evidence" value="ECO:0007669"/>
    <property type="project" value="UniProtKB-KW"/>
</dbReference>
<dbReference type="InterPro" id="IPR036875">
    <property type="entry name" value="Znf_CCHC_sf"/>
</dbReference>
<organism evidence="5 6">
    <name type="scientific">Aphis craccivora</name>
    <name type="common">Cowpea aphid</name>
    <dbReference type="NCBI Taxonomy" id="307492"/>
    <lineage>
        <taxon>Eukaryota</taxon>
        <taxon>Metazoa</taxon>
        <taxon>Ecdysozoa</taxon>
        <taxon>Arthropoda</taxon>
        <taxon>Hexapoda</taxon>
        <taxon>Insecta</taxon>
        <taxon>Pterygota</taxon>
        <taxon>Neoptera</taxon>
        <taxon>Paraneoptera</taxon>
        <taxon>Hemiptera</taxon>
        <taxon>Sternorrhyncha</taxon>
        <taxon>Aphidomorpha</taxon>
        <taxon>Aphidoidea</taxon>
        <taxon>Aphididae</taxon>
        <taxon>Aphidini</taxon>
        <taxon>Aphis</taxon>
        <taxon>Aphis</taxon>
    </lineage>
</organism>
<keyword evidence="6" id="KW-1185">Reference proteome</keyword>
<keyword evidence="1" id="KW-0862">Zinc</keyword>
<proteinExistence type="predicted"/>
<protein>
    <recommendedName>
        <fullName evidence="3">CCHC-type domain-containing protein</fullName>
    </recommendedName>
</protein>
<accession>A0A6G0Y066</accession>
<dbReference type="EMBL" id="VUJU01007182">
    <property type="protein sequence ID" value="KAF0746514.1"/>
    <property type="molecule type" value="Genomic_DNA"/>
</dbReference>
<keyword evidence="1" id="KW-0479">Metal-binding</keyword>
<evidence type="ECO:0000313" key="5">
    <source>
        <dbReference type="EMBL" id="KAF0746796.1"/>
    </source>
</evidence>
<dbReference type="Pfam" id="PF00098">
    <property type="entry name" value="zf-CCHC"/>
    <property type="match status" value="1"/>
</dbReference>
<keyword evidence="1" id="KW-0863">Zinc-finger</keyword>
<feature type="non-terminal residue" evidence="5">
    <location>
        <position position="383"/>
    </location>
</feature>
<dbReference type="Proteomes" id="UP000478052">
    <property type="component" value="Unassembled WGS sequence"/>
</dbReference>
<gene>
    <name evidence="5" type="ORF">FWK35_00016426</name>
    <name evidence="4" type="ORF">FWK35_00016739</name>
</gene>
<comment type="caution">
    <text evidence="5">The sequence shown here is derived from an EMBL/GenBank/DDBJ whole genome shotgun (WGS) entry which is preliminary data.</text>
</comment>
<feature type="region of interest" description="Disordered" evidence="2">
    <location>
        <begin position="250"/>
        <end position="283"/>
    </location>
</feature>
<dbReference type="InterPro" id="IPR001878">
    <property type="entry name" value="Znf_CCHC"/>
</dbReference>